<dbReference type="EMBL" id="JACHJL010000001">
    <property type="protein sequence ID" value="MBB5933129.1"/>
    <property type="molecule type" value="Genomic_DNA"/>
</dbReference>
<dbReference type="RefSeq" id="WP_184568510.1">
    <property type="nucleotide sequence ID" value="NZ_JACHJL010000001.1"/>
</dbReference>
<protein>
    <submittedName>
        <fullName evidence="1">Uncharacterized protein</fullName>
    </submittedName>
</protein>
<gene>
    <name evidence="1" type="ORF">FHS42_000147</name>
</gene>
<comment type="caution">
    <text evidence="1">The sequence shown here is derived from an EMBL/GenBank/DDBJ whole genome shotgun (WGS) entry which is preliminary data.</text>
</comment>
<proteinExistence type="predicted"/>
<evidence type="ECO:0000313" key="2">
    <source>
        <dbReference type="Proteomes" id="UP000588098"/>
    </source>
</evidence>
<name>A0A7W9Q4D0_9ACTN</name>
<accession>A0A7W9Q4D0</accession>
<keyword evidence="2" id="KW-1185">Reference proteome</keyword>
<reference evidence="1 2" key="1">
    <citation type="submission" date="2020-08" db="EMBL/GenBank/DDBJ databases">
        <title>Genomic Encyclopedia of Type Strains, Phase III (KMG-III): the genomes of soil and plant-associated and newly described type strains.</title>
        <authorList>
            <person name="Whitman W."/>
        </authorList>
    </citation>
    <scope>NUCLEOTIDE SEQUENCE [LARGE SCALE GENOMIC DNA]</scope>
    <source>
        <strain evidence="1 2">CECT 8305</strain>
    </source>
</reference>
<organism evidence="1 2">
    <name type="scientific">Streptomyces zagrosensis</name>
    <dbReference type="NCBI Taxonomy" id="1042984"/>
    <lineage>
        <taxon>Bacteria</taxon>
        <taxon>Bacillati</taxon>
        <taxon>Actinomycetota</taxon>
        <taxon>Actinomycetes</taxon>
        <taxon>Kitasatosporales</taxon>
        <taxon>Streptomycetaceae</taxon>
        <taxon>Streptomyces</taxon>
    </lineage>
</organism>
<dbReference type="AlphaFoldDB" id="A0A7W9Q4D0"/>
<evidence type="ECO:0000313" key="1">
    <source>
        <dbReference type="EMBL" id="MBB5933129.1"/>
    </source>
</evidence>
<sequence>MQLSLADAVMRLSLQTHPAPFSLVQFYPALSLYRVERPYSAEELDRAAAYFLRGNPLFHSVHHAHWTFDSPEDFPVSSFQDTVNRWYPACADGFLLASVTFRSDPTLQGIFTSFPMGLQDGYRCFHFHQQLMSTLKAGQDTFRISQRLDELGIDVADLARKVPRWEKDPQSATAQKIPFAIEESTRPATPAGPYLDNVVQRFSRRGCENLIFVKNALRATTVPLGSFMLFLNVPADVVHSTDGNGLRAYCRAQEDIVLRQIAALDSDEAFRTAGKAVLPALHDLPSRCFVNNYGDVTLFSGRAEHPERGHLLSYQWHMPAIVLGLVSGPRDAVAWTITIDGRAFDFASSDI</sequence>
<dbReference type="Proteomes" id="UP000588098">
    <property type="component" value="Unassembled WGS sequence"/>
</dbReference>